<sequence>MSVACTIGQMTIEIQSSIDGDVEGEAGASDNSDDELGLDCSDTASPRCVNFDGENQMDCSNVAFLRDVNCEGENMVDHSNISSVRVMDLVRDKGDVVPKSKSITSVVGQDTVVVKGKGKEKGTVSDVAKCVGHGNAKSKEKGAASKAAALTEFQRLRKDKTMHHVNTMLERQIQLRVVDVERLEKALGKKEKLLDLIQEDLDSSYVIIDLAKTECEKLDALLRKKTDAKTEMGGRFYPWGWSRRIVFGGSTGGGDNLEMDSRFLHCSSANLGKEIIDASVRVVALREAAYHYEYTCNFCNEKQLAEPRYRFEVNLSDESGVITATLFGEMAEQILGLTVAEAMKTPSKIDTKKVANLHVRTSLTEKFKLEDVATSDDDNEERNPKRRKA</sequence>
<gene>
    <name evidence="3" type="ORF">RJ641_022521</name>
</gene>
<dbReference type="InterPro" id="IPR013955">
    <property type="entry name" value="Rep_factor-A_C"/>
</dbReference>
<name>A0AAN8UCN3_9MAGN</name>
<dbReference type="EMBL" id="JBAMMX010000027">
    <property type="protein sequence ID" value="KAK6912920.1"/>
    <property type="molecule type" value="Genomic_DNA"/>
</dbReference>
<protein>
    <submittedName>
        <fullName evidence="3">Replication factor A, C-terminal</fullName>
    </submittedName>
</protein>
<keyword evidence="4" id="KW-1185">Reference proteome</keyword>
<evidence type="ECO:0000259" key="2">
    <source>
        <dbReference type="Pfam" id="PF08646"/>
    </source>
</evidence>
<evidence type="ECO:0000313" key="3">
    <source>
        <dbReference type="EMBL" id="KAK6912920.1"/>
    </source>
</evidence>
<feature type="domain" description="Replication factor A C-terminal" evidence="2">
    <location>
        <begin position="293"/>
        <end position="365"/>
    </location>
</feature>
<dbReference type="Proteomes" id="UP001370490">
    <property type="component" value="Unassembled WGS sequence"/>
</dbReference>
<evidence type="ECO:0000313" key="4">
    <source>
        <dbReference type="Proteomes" id="UP001370490"/>
    </source>
</evidence>
<comment type="caution">
    <text evidence="3">The sequence shown here is derived from an EMBL/GenBank/DDBJ whole genome shotgun (WGS) entry which is preliminary data.</text>
</comment>
<proteinExistence type="predicted"/>
<dbReference type="Gene3D" id="2.40.50.140">
    <property type="entry name" value="Nucleic acid-binding proteins"/>
    <property type="match status" value="1"/>
</dbReference>
<reference evidence="3 4" key="1">
    <citation type="submission" date="2023-12" db="EMBL/GenBank/DDBJ databases">
        <title>A high-quality genome assembly for Dillenia turbinata (Dilleniales).</title>
        <authorList>
            <person name="Chanderbali A."/>
        </authorList>
    </citation>
    <scope>NUCLEOTIDE SEQUENCE [LARGE SCALE GENOMIC DNA]</scope>
    <source>
        <strain evidence="3">LSX21</strain>
        <tissue evidence="3">Leaf</tissue>
    </source>
</reference>
<evidence type="ECO:0000256" key="1">
    <source>
        <dbReference type="SAM" id="MobiDB-lite"/>
    </source>
</evidence>
<dbReference type="Pfam" id="PF08646">
    <property type="entry name" value="Rep_fac-A_C"/>
    <property type="match status" value="1"/>
</dbReference>
<accession>A0AAN8UCN3</accession>
<organism evidence="3 4">
    <name type="scientific">Dillenia turbinata</name>
    <dbReference type="NCBI Taxonomy" id="194707"/>
    <lineage>
        <taxon>Eukaryota</taxon>
        <taxon>Viridiplantae</taxon>
        <taxon>Streptophyta</taxon>
        <taxon>Embryophyta</taxon>
        <taxon>Tracheophyta</taxon>
        <taxon>Spermatophyta</taxon>
        <taxon>Magnoliopsida</taxon>
        <taxon>eudicotyledons</taxon>
        <taxon>Gunneridae</taxon>
        <taxon>Pentapetalae</taxon>
        <taxon>Dilleniales</taxon>
        <taxon>Dilleniaceae</taxon>
        <taxon>Dillenia</taxon>
    </lineage>
</organism>
<dbReference type="AlphaFoldDB" id="A0AAN8UCN3"/>
<dbReference type="SUPFAM" id="SSF50249">
    <property type="entry name" value="Nucleic acid-binding proteins"/>
    <property type="match status" value="1"/>
</dbReference>
<dbReference type="InterPro" id="IPR012340">
    <property type="entry name" value="NA-bd_OB-fold"/>
</dbReference>
<feature type="region of interest" description="Disordered" evidence="1">
    <location>
        <begin position="370"/>
        <end position="389"/>
    </location>
</feature>